<dbReference type="InterPro" id="IPR001471">
    <property type="entry name" value="AP2/ERF_dom"/>
</dbReference>
<evidence type="ECO:0000256" key="2">
    <source>
        <dbReference type="ARBA" id="ARBA00023015"/>
    </source>
</evidence>
<dbReference type="GO" id="GO:0009873">
    <property type="term" value="P:ethylene-activated signaling pathway"/>
    <property type="evidence" value="ECO:0007669"/>
    <property type="project" value="InterPro"/>
</dbReference>
<dbReference type="GO" id="GO:0003677">
    <property type="term" value="F:DNA binding"/>
    <property type="evidence" value="ECO:0007669"/>
    <property type="project" value="UniProtKB-KW"/>
</dbReference>
<proteinExistence type="inferred from homology"/>
<dbReference type="InterPro" id="IPR016177">
    <property type="entry name" value="DNA-bd_dom_sf"/>
</dbReference>
<evidence type="ECO:0000256" key="4">
    <source>
        <dbReference type="ARBA" id="ARBA00023163"/>
    </source>
</evidence>
<dbReference type="GO" id="GO:0005634">
    <property type="term" value="C:nucleus"/>
    <property type="evidence" value="ECO:0007669"/>
    <property type="project" value="UniProtKB-SubCell"/>
</dbReference>
<keyword evidence="5" id="KW-0539">Nucleus</keyword>
<dbReference type="InterPro" id="IPR036955">
    <property type="entry name" value="AP2/ERF_dom_sf"/>
</dbReference>
<evidence type="ECO:0000256" key="6">
    <source>
        <dbReference type="ARBA" id="ARBA00024343"/>
    </source>
</evidence>
<comment type="caution">
    <text evidence="9">The sequence shown here is derived from an EMBL/GenBank/DDBJ whole genome shotgun (WGS) entry which is preliminary data.</text>
</comment>
<dbReference type="OrthoDB" id="1647183at2759"/>
<dbReference type="SUPFAM" id="SSF54171">
    <property type="entry name" value="DNA-binding domain"/>
    <property type="match status" value="1"/>
</dbReference>
<dbReference type="Pfam" id="PF00847">
    <property type="entry name" value="AP2"/>
    <property type="match status" value="1"/>
</dbReference>
<dbReference type="FunFam" id="3.30.730.10:FF:000001">
    <property type="entry name" value="Ethylene-responsive transcription factor 2"/>
    <property type="match status" value="1"/>
</dbReference>
<keyword evidence="2" id="KW-0805">Transcription regulation</keyword>
<dbReference type="AlphaFoldDB" id="A0A5C7HZG1"/>
<accession>A0A5C7HZG1</accession>
<dbReference type="EMBL" id="VAHF01000004">
    <property type="protein sequence ID" value="TXG62521.1"/>
    <property type="molecule type" value="Genomic_DNA"/>
</dbReference>
<keyword evidence="4" id="KW-0804">Transcription</keyword>
<protein>
    <recommendedName>
        <fullName evidence="8">AP2/ERF domain-containing protein</fullName>
    </recommendedName>
</protein>
<evidence type="ECO:0000313" key="9">
    <source>
        <dbReference type="EMBL" id="TXG62521.1"/>
    </source>
</evidence>
<dbReference type="GO" id="GO:0003700">
    <property type="term" value="F:DNA-binding transcription factor activity"/>
    <property type="evidence" value="ECO:0007669"/>
    <property type="project" value="InterPro"/>
</dbReference>
<dbReference type="Proteomes" id="UP000323000">
    <property type="component" value="Chromosome 4"/>
</dbReference>
<comment type="similarity">
    <text evidence="6">Belongs to the AP2/ERF transcription factor family. ERF subfamily.</text>
</comment>
<evidence type="ECO:0000256" key="7">
    <source>
        <dbReference type="SAM" id="MobiDB-lite"/>
    </source>
</evidence>
<dbReference type="SMART" id="SM00380">
    <property type="entry name" value="AP2"/>
    <property type="match status" value="1"/>
</dbReference>
<dbReference type="CDD" id="cd00018">
    <property type="entry name" value="AP2"/>
    <property type="match status" value="1"/>
</dbReference>
<reference evidence="10" key="1">
    <citation type="journal article" date="2019" name="Gigascience">
        <title>De novo genome assembly of the endangered Acer yangbiense, a plant species with extremely small populations endemic to Yunnan Province, China.</title>
        <authorList>
            <person name="Yang J."/>
            <person name="Wariss H.M."/>
            <person name="Tao L."/>
            <person name="Zhang R."/>
            <person name="Yun Q."/>
            <person name="Hollingsworth P."/>
            <person name="Dao Z."/>
            <person name="Luo G."/>
            <person name="Guo H."/>
            <person name="Ma Y."/>
            <person name="Sun W."/>
        </authorList>
    </citation>
    <scope>NUCLEOTIDE SEQUENCE [LARGE SCALE GENOMIC DNA]</scope>
    <source>
        <strain evidence="10">cv. Malutang</strain>
    </source>
</reference>
<dbReference type="InterPro" id="IPR044808">
    <property type="entry name" value="ERF_plant"/>
</dbReference>
<evidence type="ECO:0000313" key="10">
    <source>
        <dbReference type="Proteomes" id="UP000323000"/>
    </source>
</evidence>
<evidence type="ECO:0000256" key="1">
    <source>
        <dbReference type="ARBA" id="ARBA00004123"/>
    </source>
</evidence>
<dbReference type="PANTHER" id="PTHR31190:SF287">
    <property type="entry name" value="DEVELOPMENT RELATED ERF PROTEIN"/>
    <property type="match status" value="1"/>
</dbReference>
<sequence length="256" mass="28392">MNREADSNLFESIGRHLVNDFEFPVVNSGNNNINEPLTYCRSSSFSSLFLTENWSDLPLKVEDSEDMVVYGALRDAANSGWNPSSEVLHTTNVAATASTSADAREITTRDDVVASSNLVVPKRAPPSDVRYKGVRRRPWGKYAAEIRDPKKNGARIWLGTYELAEDAALAYDQAAFKMRGAKAKLNFPHLIGSDHPEPVRVSPKRRSSESPSSSSLNPKRRNNGIGSVAVDEISFGPELEIRESSWTFQTNSRLFN</sequence>
<keyword evidence="10" id="KW-1185">Reference proteome</keyword>
<evidence type="ECO:0000259" key="8">
    <source>
        <dbReference type="PROSITE" id="PS51032"/>
    </source>
</evidence>
<dbReference type="PRINTS" id="PR00367">
    <property type="entry name" value="ETHRSPELEMNT"/>
</dbReference>
<comment type="subcellular location">
    <subcellularLocation>
        <location evidence="1">Nucleus</location>
    </subcellularLocation>
</comment>
<gene>
    <name evidence="9" type="ORF">EZV62_009515</name>
</gene>
<name>A0A5C7HZG1_9ROSI</name>
<dbReference type="PROSITE" id="PS51032">
    <property type="entry name" value="AP2_ERF"/>
    <property type="match status" value="1"/>
</dbReference>
<organism evidence="9 10">
    <name type="scientific">Acer yangbiense</name>
    <dbReference type="NCBI Taxonomy" id="1000413"/>
    <lineage>
        <taxon>Eukaryota</taxon>
        <taxon>Viridiplantae</taxon>
        <taxon>Streptophyta</taxon>
        <taxon>Embryophyta</taxon>
        <taxon>Tracheophyta</taxon>
        <taxon>Spermatophyta</taxon>
        <taxon>Magnoliopsida</taxon>
        <taxon>eudicotyledons</taxon>
        <taxon>Gunneridae</taxon>
        <taxon>Pentapetalae</taxon>
        <taxon>rosids</taxon>
        <taxon>malvids</taxon>
        <taxon>Sapindales</taxon>
        <taxon>Sapindaceae</taxon>
        <taxon>Hippocastanoideae</taxon>
        <taxon>Acereae</taxon>
        <taxon>Acer</taxon>
    </lineage>
</organism>
<evidence type="ECO:0000256" key="3">
    <source>
        <dbReference type="ARBA" id="ARBA00023125"/>
    </source>
</evidence>
<evidence type="ECO:0000256" key="5">
    <source>
        <dbReference type="ARBA" id="ARBA00023242"/>
    </source>
</evidence>
<dbReference type="Gene3D" id="3.30.730.10">
    <property type="entry name" value="AP2/ERF domain"/>
    <property type="match status" value="1"/>
</dbReference>
<feature type="region of interest" description="Disordered" evidence="7">
    <location>
        <begin position="189"/>
        <end position="224"/>
    </location>
</feature>
<keyword evidence="3" id="KW-0238">DNA-binding</keyword>
<dbReference type="PANTHER" id="PTHR31190">
    <property type="entry name" value="DNA-BINDING DOMAIN"/>
    <property type="match status" value="1"/>
</dbReference>
<feature type="domain" description="AP2/ERF" evidence="8">
    <location>
        <begin position="130"/>
        <end position="188"/>
    </location>
</feature>